<feature type="active site" evidence="3">
    <location>
        <position position="130"/>
    </location>
</feature>
<evidence type="ECO:0000256" key="3">
    <source>
        <dbReference type="PIRSR" id="PIRSR600223-1"/>
    </source>
</evidence>
<comment type="catalytic activity">
    <reaction evidence="4">
        <text>Cleavage of hydrophobic, N-terminal signal or leader sequences from secreted and periplasmic proteins.</text>
        <dbReference type="EC" id="3.4.21.89"/>
    </reaction>
</comment>
<dbReference type="Gene3D" id="2.10.109.10">
    <property type="entry name" value="Umud Fragment, subunit A"/>
    <property type="match status" value="2"/>
</dbReference>
<keyword evidence="4" id="KW-0812">Transmembrane</keyword>
<keyword evidence="4" id="KW-0645">Protease</keyword>
<dbReference type="EMBL" id="BBML01000004">
    <property type="protein sequence ID" value="GAK97148.1"/>
    <property type="molecule type" value="Genomic_DNA"/>
</dbReference>
<evidence type="ECO:0000313" key="7">
    <source>
        <dbReference type="Proteomes" id="UP000029221"/>
    </source>
</evidence>
<evidence type="ECO:0000259" key="5">
    <source>
        <dbReference type="Pfam" id="PF10502"/>
    </source>
</evidence>
<dbReference type="InterPro" id="IPR036286">
    <property type="entry name" value="LexA/Signal_pep-like_sf"/>
</dbReference>
<dbReference type="GO" id="GO:0016020">
    <property type="term" value="C:membrane"/>
    <property type="evidence" value="ECO:0007669"/>
    <property type="project" value="UniProtKB-SubCell"/>
</dbReference>
<reference evidence="6" key="1">
    <citation type="journal article" date="2014" name="Genome Announc.">
        <title>Draft Genome Sequences of Marine Flavobacterium Nonlabens Strains NR17, NR24, NR27, NR32, NR33, and Ara13.</title>
        <authorList>
            <person name="Nakanishi M."/>
            <person name="Meirelles P."/>
            <person name="Suzuki R."/>
            <person name="Takatani N."/>
            <person name="Mino S."/>
            <person name="Suda W."/>
            <person name="Oshima K."/>
            <person name="Hattori M."/>
            <person name="Ohkuma M."/>
            <person name="Hosokawa M."/>
            <person name="Miyashita K."/>
            <person name="Thompson F.L."/>
            <person name="Niwa A."/>
            <person name="Sawabe T."/>
            <person name="Sawabe T."/>
        </authorList>
    </citation>
    <scope>NUCLEOTIDE SEQUENCE [LARGE SCALE GENOMIC DNA]</scope>
    <source>
        <strain evidence="6">JCM 19294</strain>
    </source>
</reference>
<keyword evidence="4 6" id="KW-0378">Hydrolase</keyword>
<dbReference type="GO" id="GO:0006465">
    <property type="term" value="P:signal peptide processing"/>
    <property type="evidence" value="ECO:0007669"/>
    <property type="project" value="InterPro"/>
</dbReference>
<evidence type="ECO:0000256" key="4">
    <source>
        <dbReference type="RuleBase" id="RU362042"/>
    </source>
</evidence>
<name>A0A090Q5V8_9FLAO</name>
<dbReference type="SUPFAM" id="SSF51306">
    <property type="entry name" value="LexA/Signal peptidase"/>
    <property type="match status" value="2"/>
</dbReference>
<dbReference type="EC" id="3.4.21.89" evidence="4"/>
<dbReference type="AlphaFoldDB" id="A0A090Q5V8"/>
<proteinExistence type="inferred from homology"/>
<comment type="similarity">
    <text evidence="1 4">Belongs to the peptidase S26 family.</text>
</comment>
<keyword evidence="4" id="KW-0472">Membrane</keyword>
<feature type="transmembrane region" description="Helical" evidence="4">
    <location>
        <begin position="30"/>
        <end position="53"/>
    </location>
</feature>
<keyword evidence="4" id="KW-1133">Transmembrane helix</keyword>
<dbReference type="PRINTS" id="PR00727">
    <property type="entry name" value="LEADERPTASE"/>
</dbReference>
<comment type="caution">
    <text evidence="4">Lacks conserved residue(s) required for the propagation of feature annotation.</text>
</comment>
<dbReference type="eggNOG" id="COG0681">
    <property type="taxonomic scope" value="Bacteria"/>
</dbReference>
<protein>
    <recommendedName>
        <fullName evidence="2 4">Signal peptidase I</fullName>
        <ecNumber evidence="4">3.4.21.89</ecNumber>
    </recommendedName>
</protein>
<accession>A0A090Q5V8</accession>
<feature type="transmembrane region" description="Helical" evidence="4">
    <location>
        <begin position="106"/>
        <end position="126"/>
    </location>
</feature>
<evidence type="ECO:0000256" key="2">
    <source>
        <dbReference type="ARBA" id="ARBA00019232"/>
    </source>
</evidence>
<gene>
    <name evidence="6" type="ORF">JCM19294_654</name>
</gene>
<dbReference type="InterPro" id="IPR000223">
    <property type="entry name" value="Pept_S26A_signal_pept_1"/>
</dbReference>
<feature type="active site" evidence="3">
    <location>
        <position position="229"/>
    </location>
</feature>
<dbReference type="Pfam" id="PF10502">
    <property type="entry name" value="Peptidase_S26"/>
    <property type="match status" value="2"/>
</dbReference>
<feature type="transmembrane region" description="Helical" evidence="4">
    <location>
        <begin position="480"/>
        <end position="498"/>
    </location>
</feature>
<dbReference type="NCBIfam" id="TIGR02227">
    <property type="entry name" value="sigpep_I_bact"/>
    <property type="match status" value="1"/>
</dbReference>
<feature type="domain" description="Peptidase S26" evidence="5">
    <location>
        <begin position="101"/>
        <end position="263"/>
    </location>
</feature>
<dbReference type="GO" id="GO:0004252">
    <property type="term" value="F:serine-type endopeptidase activity"/>
    <property type="evidence" value="ECO:0007669"/>
    <property type="project" value="InterPro"/>
</dbReference>
<dbReference type="Pfam" id="PF18936">
    <property type="entry name" value="DUF5684"/>
    <property type="match status" value="1"/>
</dbReference>
<dbReference type="PANTHER" id="PTHR43390:SF1">
    <property type="entry name" value="CHLOROPLAST PROCESSING PEPTIDASE"/>
    <property type="match status" value="1"/>
</dbReference>
<organism evidence="6 7">
    <name type="scientific">Nonlabens tegetincola</name>
    <dbReference type="NCBI Taxonomy" id="323273"/>
    <lineage>
        <taxon>Bacteria</taxon>
        <taxon>Pseudomonadati</taxon>
        <taxon>Bacteroidota</taxon>
        <taxon>Flavobacteriia</taxon>
        <taxon>Flavobacteriales</taxon>
        <taxon>Flavobacteriaceae</taxon>
        <taxon>Nonlabens</taxon>
    </lineage>
</organism>
<dbReference type="CDD" id="cd06530">
    <property type="entry name" value="S26_SPase_I"/>
    <property type="match status" value="2"/>
</dbReference>
<dbReference type="Proteomes" id="UP000029221">
    <property type="component" value="Unassembled WGS sequence"/>
</dbReference>
<feature type="domain" description="Peptidase S26" evidence="5">
    <location>
        <begin position="360"/>
        <end position="449"/>
    </location>
</feature>
<comment type="subcellular location">
    <subcellularLocation>
        <location evidence="4">Membrane</location>
        <topology evidence="4">Single-pass type II membrane protein</topology>
    </subcellularLocation>
</comment>
<keyword evidence="7" id="KW-1185">Reference proteome</keyword>
<dbReference type="InterPro" id="IPR019533">
    <property type="entry name" value="Peptidase_S26"/>
</dbReference>
<dbReference type="InterPro" id="IPR043739">
    <property type="entry name" value="DUF5684"/>
</dbReference>
<dbReference type="GO" id="GO:0009003">
    <property type="term" value="F:signal peptidase activity"/>
    <property type="evidence" value="ECO:0007669"/>
    <property type="project" value="UniProtKB-EC"/>
</dbReference>
<sequence>MYVAAGHKPWEAFVPVYNAYILTKIINRPWYWVLLLFLPVVNLIMFIVIWVDLLRSFGYNQTKHTVLVILTLGLYLFYVNYALPLNHIKERELKPRTAAGEWTNSILFAVIAATIVHTYVMQPFIIPTSSLEKTLLIGDALFVSKFHYGARLPMTPIAFPMVHDTIPVANVKSYLPRPQLPYTRLPGFQEVKRNDIVVFNWPVDSVNIYGQDDGKYHYKPIDKKSNYVKRCVGIPGDLLSMKNGEVYINGELLEMPERAKLQNAYAFTPIDRNVLSNPAILREKYDITDGLRYATIHPDKYPDSIGFNSATKASMEKLKADGVISNYQKIEIGIPDYRAFPYNASTGNNSSTRKEFLIPAKSQTVEINNQNIDYYKEIIEVYEGSEMNISNTISFKGNQVLLNEKPLTSYTFKQNYYWLMGDNRDNSLDSRYWGYVPETHIVGKPVLIWASYDTSKSFPSALRTDRMIQTVNGDGKPKSYLLYVVIAIGIYFAGRYLYKKKKGKK</sequence>
<evidence type="ECO:0000256" key="1">
    <source>
        <dbReference type="ARBA" id="ARBA00009370"/>
    </source>
</evidence>
<feature type="transmembrane region" description="Helical" evidence="4">
    <location>
        <begin position="65"/>
        <end position="85"/>
    </location>
</feature>
<dbReference type="PANTHER" id="PTHR43390">
    <property type="entry name" value="SIGNAL PEPTIDASE I"/>
    <property type="match status" value="1"/>
</dbReference>
<comment type="caution">
    <text evidence="6">The sequence shown here is derived from an EMBL/GenBank/DDBJ whole genome shotgun (WGS) entry which is preliminary data.</text>
</comment>
<dbReference type="STRING" id="319236.BST91_04560"/>
<evidence type="ECO:0000313" key="6">
    <source>
        <dbReference type="EMBL" id="GAK97148.1"/>
    </source>
</evidence>